<dbReference type="HAMAP" id="MF_01114">
    <property type="entry name" value="RecX"/>
    <property type="match status" value="1"/>
</dbReference>
<sequence length="237" mass="27314">MCETPETMEMSIKSGIISKIERQKRAAHRYNVYIDDTFALAVHEDVLIKHRLLKGETVLEDDLKRILEAEEKSRAYLDAVRLLSSRLRSEHEMRTRLVQKGYGIELAQETTERLRQEGYLNDQLFADQLAKQRLQSQKKGRNWIKQELKQKGLSKDHIAQAMEQVDEATEYQMALSLASKRYASELAKDPLKAKRKIGGFLMRRGYAGSIVSKVLSQLKSAGHGAEEETDWNEDEFE</sequence>
<keyword evidence="10" id="KW-1185">Reference proteome</keyword>
<dbReference type="Pfam" id="PF02631">
    <property type="entry name" value="RecX_HTH2"/>
    <property type="match status" value="1"/>
</dbReference>
<name>A0ABT4Q648_9BACL</name>
<comment type="subcellular location">
    <subcellularLocation>
        <location evidence="1 5">Cytoplasm</location>
    </subcellularLocation>
</comment>
<dbReference type="Pfam" id="PF21981">
    <property type="entry name" value="RecX_HTH3"/>
    <property type="match status" value="1"/>
</dbReference>
<evidence type="ECO:0000259" key="6">
    <source>
        <dbReference type="Pfam" id="PF02631"/>
    </source>
</evidence>
<evidence type="ECO:0000259" key="7">
    <source>
        <dbReference type="Pfam" id="PF21981"/>
    </source>
</evidence>
<feature type="domain" description="RecX first three-helical" evidence="8">
    <location>
        <begin position="75"/>
        <end position="114"/>
    </location>
</feature>
<accession>A0ABT4Q648</accession>
<dbReference type="InterPro" id="IPR053926">
    <property type="entry name" value="RecX_HTH_1st"/>
</dbReference>
<dbReference type="PANTHER" id="PTHR33602:SF1">
    <property type="entry name" value="REGULATORY PROTEIN RECX FAMILY PROTEIN"/>
    <property type="match status" value="1"/>
</dbReference>
<evidence type="ECO:0000256" key="1">
    <source>
        <dbReference type="ARBA" id="ARBA00004496"/>
    </source>
</evidence>
<dbReference type="InterPro" id="IPR053924">
    <property type="entry name" value="RecX_HTH_2nd"/>
</dbReference>
<gene>
    <name evidence="5" type="primary">recX</name>
    <name evidence="9" type="ORF">O9H85_07595</name>
</gene>
<dbReference type="InterPro" id="IPR003783">
    <property type="entry name" value="Regulatory_RecX"/>
</dbReference>
<evidence type="ECO:0000256" key="4">
    <source>
        <dbReference type="ARBA" id="ARBA00022490"/>
    </source>
</evidence>
<evidence type="ECO:0000313" key="10">
    <source>
        <dbReference type="Proteomes" id="UP001527882"/>
    </source>
</evidence>
<dbReference type="Gene3D" id="1.10.10.10">
    <property type="entry name" value="Winged helix-like DNA-binding domain superfamily/Winged helix DNA-binding domain"/>
    <property type="match status" value="3"/>
</dbReference>
<dbReference type="PANTHER" id="PTHR33602">
    <property type="entry name" value="REGULATORY PROTEIN RECX FAMILY PROTEIN"/>
    <property type="match status" value="1"/>
</dbReference>
<dbReference type="EMBL" id="JAQAGZ010000004">
    <property type="protein sequence ID" value="MCZ8512293.1"/>
    <property type="molecule type" value="Genomic_DNA"/>
</dbReference>
<protein>
    <recommendedName>
        <fullName evidence="3 5">Regulatory protein RecX</fullName>
    </recommendedName>
</protein>
<evidence type="ECO:0000256" key="3">
    <source>
        <dbReference type="ARBA" id="ARBA00018111"/>
    </source>
</evidence>
<proteinExistence type="inferred from homology"/>
<organism evidence="9 10">
    <name type="scientific">Paenibacillus gyeongsangnamensis</name>
    <dbReference type="NCBI Taxonomy" id="3388067"/>
    <lineage>
        <taxon>Bacteria</taxon>
        <taxon>Bacillati</taxon>
        <taxon>Bacillota</taxon>
        <taxon>Bacilli</taxon>
        <taxon>Bacillales</taxon>
        <taxon>Paenibacillaceae</taxon>
        <taxon>Paenibacillus</taxon>
    </lineage>
</organism>
<evidence type="ECO:0000313" key="9">
    <source>
        <dbReference type="EMBL" id="MCZ8512293.1"/>
    </source>
</evidence>
<evidence type="ECO:0000259" key="8">
    <source>
        <dbReference type="Pfam" id="PF21982"/>
    </source>
</evidence>
<feature type="domain" description="RecX third three-helical" evidence="7">
    <location>
        <begin position="170"/>
        <end position="215"/>
    </location>
</feature>
<comment type="similarity">
    <text evidence="2 5">Belongs to the RecX family.</text>
</comment>
<dbReference type="Proteomes" id="UP001527882">
    <property type="component" value="Unassembled WGS sequence"/>
</dbReference>
<comment type="caution">
    <text evidence="9">The sequence shown here is derived from an EMBL/GenBank/DDBJ whole genome shotgun (WGS) entry which is preliminary data.</text>
</comment>
<keyword evidence="4 5" id="KW-0963">Cytoplasm</keyword>
<comment type="function">
    <text evidence="5">Modulates RecA activity.</text>
</comment>
<dbReference type="InterPro" id="IPR053925">
    <property type="entry name" value="RecX_HTH_3rd"/>
</dbReference>
<evidence type="ECO:0000256" key="5">
    <source>
        <dbReference type="HAMAP-Rule" id="MF_01114"/>
    </source>
</evidence>
<feature type="domain" description="RecX second three-helical" evidence="6">
    <location>
        <begin position="121"/>
        <end position="162"/>
    </location>
</feature>
<dbReference type="Pfam" id="PF21982">
    <property type="entry name" value="RecX_HTH1"/>
    <property type="match status" value="1"/>
</dbReference>
<dbReference type="RefSeq" id="WP_269880708.1">
    <property type="nucleotide sequence ID" value="NZ_JAQAGZ010000004.1"/>
</dbReference>
<reference evidence="9 10" key="1">
    <citation type="submission" date="2022-12" db="EMBL/GenBank/DDBJ databases">
        <title>Draft genome sequence of Paenibacillus sp. dW9.</title>
        <authorList>
            <person name="Choi E.-W."/>
            <person name="Kim D.-U."/>
        </authorList>
    </citation>
    <scope>NUCLEOTIDE SEQUENCE [LARGE SCALE GENOMIC DNA]</scope>
    <source>
        <strain evidence="10">dW9</strain>
    </source>
</reference>
<evidence type="ECO:0000256" key="2">
    <source>
        <dbReference type="ARBA" id="ARBA00009695"/>
    </source>
</evidence>
<dbReference type="InterPro" id="IPR036388">
    <property type="entry name" value="WH-like_DNA-bd_sf"/>
</dbReference>